<dbReference type="PANTHER" id="PTHR16461">
    <property type="entry name" value="TOLL-INTERACTING PROTEIN"/>
    <property type="match status" value="1"/>
</dbReference>
<feature type="compositionally biased region" description="Polar residues" evidence="1">
    <location>
        <begin position="1"/>
        <end position="19"/>
    </location>
</feature>
<dbReference type="OrthoDB" id="9942608at2759"/>
<evidence type="ECO:0000313" key="3">
    <source>
        <dbReference type="EMBL" id="TRX92908.1"/>
    </source>
</evidence>
<dbReference type="GO" id="GO:0006511">
    <property type="term" value="P:ubiquitin-dependent protein catabolic process"/>
    <property type="evidence" value="ECO:0007669"/>
    <property type="project" value="TreeGrafter"/>
</dbReference>
<feature type="compositionally biased region" description="Polar residues" evidence="1">
    <location>
        <begin position="300"/>
        <end position="309"/>
    </location>
</feature>
<keyword evidence="4" id="KW-1185">Reference proteome</keyword>
<feature type="compositionally biased region" description="Polar residues" evidence="1">
    <location>
        <begin position="357"/>
        <end position="366"/>
    </location>
</feature>
<dbReference type="GO" id="GO:0031624">
    <property type="term" value="F:ubiquitin conjugating enzyme binding"/>
    <property type="evidence" value="ECO:0007669"/>
    <property type="project" value="TreeGrafter"/>
</dbReference>
<dbReference type="Proteomes" id="UP000319160">
    <property type="component" value="Unassembled WGS sequence"/>
</dbReference>
<dbReference type="InterPro" id="IPR041807">
    <property type="entry name" value="Cue5/Don1_CUE"/>
</dbReference>
<dbReference type="PANTHER" id="PTHR16461:SF5">
    <property type="entry name" value="TOLL-INTERACTING PROTEIN"/>
    <property type="match status" value="1"/>
</dbReference>
<evidence type="ECO:0000256" key="1">
    <source>
        <dbReference type="SAM" id="MobiDB-lite"/>
    </source>
</evidence>
<comment type="caution">
    <text evidence="3">The sequence shown here is derived from an EMBL/GenBank/DDBJ whole genome shotgun (WGS) entry which is preliminary data.</text>
</comment>
<dbReference type="GO" id="GO:0005737">
    <property type="term" value="C:cytoplasm"/>
    <property type="evidence" value="ECO:0007669"/>
    <property type="project" value="TreeGrafter"/>
</dbReference>
<dbReference type="InterPro" id="IPR003892">
    <property type="entry name" value="CUE"/>
</dbReference>
<feature type="region of interest" description="Disordered" evidence="1">
    <location>
        <begin position="113"/>
        <end position="153"/>
    </location>
</feature>
<organism evidence="3 4">
    <name type="scientific">Xylaria flabelliformis</name>
    <dbReference type="NCBI Taxonomy" id="2512241"/>
    <lineage>
        <taxon>Eukaryota</taxon>
        <taxon>Fungi</taxon>
        <taxon>Dikarya</taxon>
        <taxon>Ascomycota</taxon>
        <taxon>Pezizomycotina</taxon>
        <taxon>Sordariomycetes</taxon>
        <taxon>Xylariomycetidae</taxon>
        <taxon>Xylariales</taxon>
        <taxon>Xylariaceae</taxon>
        <taxon>Xylaria</taxon>
    </lineage>
</organism>
<gene>
    <name evidence="3" type="ORF">FHL15_006314</name>
</gene>
<feature type="compositionally biased region" description="Basic and acidic residues" evidence="1">
    <location>
        <begin position="320"/>
        <end position="331"/>
    </location>
</feature>
<dbReference type="Gene3D" id="1.10.8.10">
    <property type="entry name" value="DNA helicase RuvA subunit, C-terminal domain"/>
    <property type="match status" value="1"/>
</dbReference>
<feature type="compositionally biased region" description="Pro residues" evidence="1">
    <location>
        <begin position="131"/>
        <end position="141"/>
    </location>
</feature>
<feature type="compositionally biased region" description="Low complexity" evidence="1">
    <location>
        <begin position="346"/>
        <end position="355"/>
    </location>
</feature>
<name>A0A553HY83_9PEZI</name>
<feature type="compositionally biased region" description="Low complexity" evidence="1">
    <location>
        <begin position="50"/>
        <end position="67"/>
    </location>
</feature>
<dbReference type="SMART" id="SM00546">
    <property type="entry name" value="CUE"/>
    <property type="match status" value="1"/>
</dbReference>
<protein>
    <recommendedName>
        <fullName evidence="2">CUE domain-containing protein</fullName>
    </recommendedName>
</protein>
<dbReference type="PROSITE" id="PS51140">
    <property type="entry name" value="CUE"/>
    <property type="match status" value="1"/>
</dbReference>
<dbReference type="InterPro" id="IPR009060">
    <property type="entry name" value="UBA-like_sf"/>
</dbReference>
<accession>A0A553HY83</accession>
<evidence type="ECO:0000313" key="4">
    <source>
        <dbReference type="Proteomes" id="UP000319160"/>
    </source>
</evidence>
<feature type="region of interest" description="Disordered" evidence="1">
    <location>
        <begin position="239"/>
        <end position="427"/>
    </location>
</feature>
<dbReference type="EMBL" id="VFLP01000033">
    <property type="protein sequence ID" value="TRX92908.1"/>
    <property type="molecule type" value="Genomic_DNA"/>
</dbReference>
<feature type="region of interest" description="Disordered" evidence="1">
    <location>
        <begin position="1"/>
        <end position="83"/>
    </location>
</feature>
<dbReference type="Pfam" id="PF02845">
    <property type="entry name" value="CUE"/>
    <property type="match status" value="1"/>
</dbReference>
<dbReference type="GO" id="GO:0043130">
    <property type="term" value="F:ubiquitin binding"/>
    <property type="evidence" value="ECO:0007669"/>
    <property type="project" value="InterPro"/>
</dbReference>
<dbReference type="STRING" id="2512241.A0A553HY83"/>
<feature type="domain" description="CUE" evidence="2">
    <location>
        <begin position="77"/>
        <end position="120"/>
    </location>
</feature>
<dbReference type="CDD" id="cd14372">
    <property type="entry name" value="CUE_Cue5p_like"/>
    <property type="match status" value="1"/>
</dbReference>
<reference evidence="4" key="1">
    <citation type="submission" date="2019-06" db="EMBL/GenBank/DDBJ databases">
        <title>Draft genome sequence of the griseofulvin-producing fungus Xylaria cubensis strain G536.</title>
        <authorList>
            <person name="Mead M.E."/>
            <person name="Raja H.A."/>
            <person name="Steenwyk J.L."/>
            <person name="Knowles S.L."/>
            <person name="Oberlies N.H."/>
            <person name="Rokas A."/>
        </authorList>
    </citation>
    <scope>NUCLEOTIDE SEQUENCE [LARGE SCALE GENOMIC DNA]</scope>
    <source>
        <strain evidence="4">G536</strain>
    </source>
</reference>
<dbReference type="AlphaFoldDB" id="A0A553HY83"/>
<sequence length="427" mass="45970">MMSASSDPTKPKDNPTSPSGAAAPESPTTVRPFDMDDDDVPETGVLSNSATAVPPTATATAPAGETPPTQPPRPVTTQQKNEQILKEAFPSIDATVIKAVLAASGGQIDPAFNALLGMSDPDAVQNDPPREPAPPPKPPRPTNRAPLSQMEADELYARQLAEHYDNVGAYEARTTNRSPGGQPRRQATGLKPNEMYDREHNFIDDDLPVITENIRKGFLETQTKVNSWFTNLKKKIDGEYDSDEDETQPSKHHPHGGPGRRSGEGSRQSTDYHRYDADPQVLSDDFAGMRLNPDGRPAQDRQSNSSNLNKPLPTATYGKPDSRKVAFRDSVEDIGLYDASPKIPPKDGAAGPPGKQSKWQPLSTIEPSPIAENDPFSLGDSEDEKDSKGGNKEIKMEDSERLKAATADAMADSLVGSSAKAADGKKE</sequence>
<dbReference type="SUPFAM" id="SSF46934">
    <property type="entry name" value="UBA-like"/>
    <property type="match status" value="1"/>
</dbReference>
<dbReference type="FunFam" id="1.10.8.10:FF:000064">
    <property type="entry name" value="Similar to CUE domain-containing protein"/>
    <property type="match status" value="1"/>
</dbReference>
<proteinExistence type="predicted"/>
<feature type="compositionally biased region" description="Basic and acidic residues" evidence="1">
    <location>
        <begin position="385"/>
        <end position="403"/>
    </location>
</feature>
<feature type="region of interest" description="Disordered" evidence="1">
    <location>
        <begin position="166"/>
        <end position="196"/>
    </location>
</feature>
<evidence type="ECO:0000259" key="2">
    <source>
        <dbReference type="PROSITE" id="PS51140"/>
    </source>
</evidence>